<dbReference type="Pfam" id="PF00128">
    <property type="entry name" value="Alpha-amylase"/>
    <property type="match status" value="1"/>
</dbReference>
<name>A0ABU1AII9_9BACT</name>
<dbReference type="Gene3D" id="2.60.40.1180">
    <property type="entry name" value="Golgi alpha-mannosidase II"/>
    <property type="match status" value="1"/>
</dbReference>
<organism evidence="8 9">
    <name type="scientific">Thalassobacterium sedimentorum</name>
    <dbReference type="NCBI Taxonomy" id="3041258"/>
    <lineage>
        <taxon>Bacteria</taxon>
        <taxon>Pseudomonadati</taxon>
        <taxon>Verrucomicrobiota</taxon>
        <taxon>Opitutia</taxon>
        <taxon>Puniceicoccales</taxon>
        <taxon>Coraliomargaritaceae</taxon>
        <taxon>Thalassobacterium</taxon>
    </lineage>
</organism>
<dbReference type="SUPFAM" id="SSF51445">
    <property type="entry name" value="(Trans)glycosidases"/>
    <property type="match status" value="1"/>
</dbReference>
<dbReference type="PANTHER" id="PTHR47786:SF2">
    <property type="entry name" value="GLYCOSYL HYDROLASE FAMILY 13 CATALYTIC DOMAIN-CONTAINING PROTEIN"/>
    <property type="match status" value="1"/>
</dbReference>
<dbReference type="Gene3D" id="2.60.40.10">
    <property type="entry name" value="Immunoglobulins"/>
    <property type="match status" value="1"/>
</dbReference>
<comment type="catalytic activity">
    <reaction evidence="5 6">
        <text>alpha-maltose 1-phosphate + [(1-&gt;4)-alpha-D-glucosyl](n) = [(1-&gt;4)-alpha-D-glucosyl](n+2) + phosphate</text>
        <dbReference type="Rhea" id="RHEA:42692"/>
        <dbReference type="Rhea" id="RHEA-COMP:9584"/>
        <dbReference type="Rhea" id="RHEA-COMP:10183"/>
        <dbReference type="ChEBI" id="CHEBI:15444"/>
        <dbReference type="ChEBI" id="CHEBI:43474"/>
        <dbReference type="ChEBI" id="CHEBI:63576"/>
        <dbReference type="EC" id="2.4.99.16"/>
    </reaction>
</comment>
<feature type="binding site" evidence="6">
    <location>
        <position position="348"/>
    </location>
    <ligand>
        <name>alpha-maltose 1-phosphate</name>
        <dbReference type="ChEBI" id="CHEBI:63576"/>
    </ligand>
</feature>
<evidence type="ECO:0000256" key="5">
    <source>
        <dbReference type="ARBA" id="ARBA00048735"/>
    </source>
</evidence>
<feature type="binding site" evidence="6">
    <location>
        <position position="313"/>
    </location>
    <ligand>
        <name>alpha-maltose 1-phosphate</name>
        <dbReference type="ChEBI" id="CHEBI:63576"/>
    </ligand>
</feature>
<comment type="function">
    <text evidence="6">Maltosyltransferase that uses maltose 1-phosphate (M1P) as the sugar donor to elongate linear or branched alpha-(1-&gt;4)-glucans. Is involved in a branched alpha-glucan biosynthetic pathway from trehalose, together with TreS, Mak and GlgB.</text>
</comment>
<evidence type="ECO:0000259" key="7">
    <source>
        <dbReference type="SMART" id="SM00642"/>
    </source>
</evidence>
<keyword evidence="2 6" id="KW-0328">Glycosyltransferase</keyword>
<proteinExistence type="inferred from homology"/>
<dbReference type="Pfam" id="PF21702">
    <property type="entry name" value="GLGE_C"/>
    <property type="match status" value="1"/>
</dbReference>
<dbReference type="InterPro" id="IPR049171">
    <property type="entry name" value="GLGE_C"/>
</dbReference>
<gene>
    <name evidence="6" type="primary">glgE</name>
    <name evidence="8" type="ORF">QEH59_06080</name>
</gene>
<reference evidence="8 9" key="1">
    <citation type="submission" date="2023-04" db="EMBL/GenBank/DDBJ databases">
        <title>A novel bacteria isolated from coastal sediment.</title>
        <authorList>
            <person name="Liu X.-J."/>
            <person name="Du Z.-J."/>
        </authorList>
    </citation>
    <scope>NUCLEOTIDE SEQUENCE [LARGE SCALE GENOMIC DNA]</scope>
    <source>
        <strain evidence="8 9">SDUM461004</strain>
    </source>
</reference>
<feature type="binding site" evidence="6">
    <location>
        <position position="253"/>
    </location>
    <ligand>
        <name>alpha-maltose 1-phosphate</name>
        <dbReference type="ChEBI" id="CHEBI:63576"/>
    </ligand>
</feature>
<feature type="active site" description="Nucleophile" evidence="6">
    <location>
        <position position="384"/>
    </location>
</feature>
<evidence type="ECO:0000256" key="3">
    <source>
        <dbReference type="ARBA" id="ARBA00022679"/>
    </source>
</evidence>
<dbReference type="InterPro" id="IPR026585">
    <property type="entry name" value="GlgE"/>
</dbReference>
<dbReference type="EMBL" id="JARXIC010000007">
    <property type="protein sequence ID" value="MDQ8193983.1"/>
    <property type="molecule type" value="Genomic_DNA"/>
</dbReference>
<dbReference type="InterPro" id="IPR021828">
    <property type="entry name" value="GlgE_dom_N/S"/>
</dbReference>
<dbReference type="CDD" id="cd11344">
    <property type="entry name" value="AmyAc_GlgE_like"/>
    <property type="match status" value="1"/>
</dbReference>
<dbReference type="Pfam" id="PF11896">
    <property type="entry name" value="GlgE_dom_N_S"/>
    <property type="match status" value="1"/>
</dbReference>
<evidence type="ECO:0000313" key="8">
    <source>
        <dbReference type="EMBL" id="MDQ8193983.1"/>
    </source>
</evidence>
<keyword evidence="9" id="KW-1185">Reference proteome</keyword>
<feature type="binding site" evidence="6">
    <location>
        <begin position="525"/>
        <end position="526"/>
    </location>
    <ligand>
        <name>alpha-maltose 1-phosphate</name>
        <dbReference type="ChEBI" id="CHEBI:63576"/>
    </ligand>
</feature>
<comment type="caution">
    <text evidence="8">The sequence shown here is derived from an EMBL/GenBank/DDBJ whole genome shotgun (WGS) entry which is preliminary data.</text>
</comment>
<protein>
    <recommendedName>
        <fullName evidence="6">Alpha-1,4-glucan:maltose-1-phosphate maltosyltransferase</fullName>
        <shortName evidence="6">GMPMT</shortName>
        <ecNumber evidence="6">2.4.99.16</ecNumber>
    </recommendedName>
    <alternativeName>
        <fullName evidence="6">(1-&gt;4)-alpha-D-glucan:maltose-1-phosphate alpha-D-maltosyltransferase</fullName>
    </alternativeName>
</protein>
<sequence length="655" mass="75678">MSLLAKTAGTRRVVIDYVTPSIDGGRNPFKRVIGDWIPFKANAFADSHDRLQIELRVRKIETEEWQVLPMQALGNDEFETTYRTDSIGLFEYEVAGVIDHYGSWYEGFKKKHQEGVPLDLECRIGAELLEHAAARASEYHAEQLREWATHLADSSADIETRISLAYSRHVADIARSYPQRAWETTSARSLMLIERELAAFSAWYEYFPRSCVGDGITHGSFRDAAKRLPQIHEMGFNIVYFPPIHPIGREFRKGKNNTLTPGPDDVGSPWAVGAAEGGHKSILPELGTLEDFQHFLDEAEMRGMEVALDIAFQCAPDHPWVKEHPQWFRWRPDGTVQYAENPPKKYQDILPINFESDDWENLWDELKNVFEYWIEQGVKVFRVDNPHTKSMEFWRWCILNIKAKHPEVIFLAEAFTRPKRKYFLAKGGFTHGYTYFTWRNTAAELQQYVEELTQGDSKEYFWPNFWPNTPDILHADLQTGNRATFIGRYILAATLSSNIGIYGPAYELLDHEPYPGKEENNHSEKYQLKAWDLDKPGNIRAEISRVNAIRNNHEAFQRTFNVQFIPCTNTHIIAYLKQNFEKTDRFIVVVNMDWENKQVATLDLTPEILGLNHGGSLRLVDQFAETPLEYTWHGTAPYLELNPQTCPAHIFQIID</sequence>
<evidence type="ECO:0000256" key="1">
    <source>
        <dbReference type="ARBA" id="ARBA00011738"/>
    </source>
</evidence>
<keyword evidence="4 6" id="KW-0119">Carbohydrate metabolism</keyword>
<comment type="subunit">
    <text evidence="1 6">Homodimer.</text>
</comment>
<dbReference type="InterPro" id="IPR017853">
    <property type="entry name" value="GH"/>
</dbReference>
<dbReference type="HAMAP" id="MF_02124">
    <property type="entry name" value="GlgE"/>
    <property type="match status" value="1"/>
</dbReference>
<evidence type="ECO:0000313" key="9">
    <source>
        <dbReference type="Proteomes" id="UP001243717"/>
    </source>
</evidence>
<dbReference type="Proteomes" id="UP001243717">
    <property type="component" value="Unassembled WGS sequence"/>
</dbReference>
<evidence type="ECO:0000256" key="4">
    <source>
        <dbReference type="ARBA" id="ARBA00023277"/>
    </source>
</evidence>
<dbReference type="SMART" id="SM00642">
    <property type="entry name" value="Aamy"/>
    <property type="match status" value="1"/>
</dbReference>
<evidence type="ECO:0000256" key="2">
    <source>
        <dbReference type="ARBA" id="ARBA00022676"/>
    </source>
</evidence>
<feature type="domain" description="Glycosyl hydrolase family 13 catalytic" evidence="7">
    <location>
        <begin position="201"/>
        <end position="550"/>
    </location>
</feature>
<dbReference type="InterPro" id="IPR006047">
    <property type="entry name" value="GH13_cat_dom"/>
</dbReference>
<dbReference type="InterPro" id="IPR013780">
    <property type="entry name" value="Glyco_hydro_b"/>
</dbReference>
<keyword evidence="3 6" id="KW-0808">Transferase</keyword>
<feature type="binding site" evidence="6">
    <location>
        <position position="385"/>
    </location>
    <ligand>
        <name>alpha-maltose 1-phosphate</name>
        <dbReference type="ChEBI" id="CHEBI:63576"/>
    </ligand>
</feature>
<dbReference type="Gene3D" id="1.20.58.80">
    <property type="entry name" value="Phosphotransferase system, lactose/cellobiose-type IIA subunit"/>
    <property type="match status" value="1"/>
</dbReference>
<feature type="active site" description="Proton donor" evidence="6">
    <location>
        <position position="413"/>
    </location>
</feature>
<comment type="similarity">
    <text evidence="6">Belongs to the glycosyl hydrolase 13 family. GlgE subfamily.</text>
</comment>
<dbReference type="PANTHER" id="PTHR47786">
    <property type="entry name" value="ALPHA-1,4-GLUCAN:MALTOSE-1-PHOSPHATE MALTOSYLTRANSFERASE"/>
    <property type="match status" value="1"/>
</dbReference>
<feature type="site" description="Transition state stabilizer" evidence="6">
    <location>
        <position position="471"/>
    </location>
</feature>
<dbReference type="InterPro" id="IPR013783">
    <property type="entry name" value="Ig-like_fold"/>
</dbReference>
<dbReference type="Gene3D" id="3.20.20.80">
    <property type="entry name" value="Glycosidases"/>
    <property type="match status" value="1"/>
</dbReference>
<dbReference type="EC" id="2.4.99.16" evidence="6"/>
<accession>A0ABU1AII9</accession>
<dbReference type="RefSeq" id="WP_308984466.1">
    <property type="nucleotide sequence ID" value="NZ_JARXIC010000007.1"/>
</dbReference>
<evidence type="ECO:0000256" key="6">
    <source>
        <dbReference type="HAMAP-Rule" id="MF_02124"/>
    </source>
</evidence>